<dbReference type="InterPro" id="IPR041492">
    <property type="entry name" value="HAD_2"/>
</dbReference>
<proteinExistence type="predicted"/>
<name>A0ABW5RVP0_9BACI</name>
<organism evidence="3 4">
    <name type="scientific">Bacillus seohaeanensis</name>
    <dbReference type="NCBI Taxonomy" id="284580"/>
    <lineage>
        <taxon>Bacteria</taxon>
        <taxon>Bacillati</taxon>
        <taxon>Bacillota</taxon>
        <taxon>Bacilli</taxon>
        <taxon>Bacillales</taxon>
        <taxon>Bacillaceae</taxon>
        <taxon>Bacillus</taxon>
    </lineage>
</organism>
<dbReference type="Gene3D" id="3.40.50.1000">
    <property type="entry name" value="HAD superfamily/HAD-like"/>
    <property type="match status" value="1"/>
</dbReference>
<evidence type="ECO:0000313" key="3">
    <source>
        <dbReference type="EMBL" id="MFD2682029.1"/>
    </source>
</evidence>
<dbReference type="Gene3D" id="1.10.150.240">
    <property type="entry name" value="Putative phosphatase, domain 2"/>
    <property type="match status" value="1"/>
</dbReference>
<dbReference type="InterPro" id="IPR050155">
    <property type="entry name" value="HAD-like_hydrolase_sf"/>
</dbReference>
<dbReference type="SUPFAM" id="SSF56784">
    <property type="entry name" value="HAD-like"/>
    <property type="match status" value="1"/>
</dbReference>
<dbReference type="PANTHER" id="PTHR43434:SF1">
    <property type="entry name" value="PHOSPHOGLYCOLATE PHOSPHATASE"/>
    <property type="match status" value="1"/>
</dbReference>
<dbReference type="EMBL" id="JBHUMF010000031">
    <property type="protein sequence ID" value="MFD2682029.1"/>
    <property type="molecule type" value="Genomic_DNA"/>
</dbReference>
<dbReference type="InterPro" id="IPR023214">
    <property type="entry name" value="HAD_sf"/>
</dbReference>
<accession>A0ABW5RVP0</accession>
<dbReference type="SFLD" id="SFLDG01129">
    <property type="entry name" value="C1.5:_HAD__Beta-PGM__Phosphata"/>
    <property type="match status" value="1"/>
</dbReference>
<dbReference type="RefSeq" id="WP_377936711.1">
    <property type="nucleotide sequence ID" value="NZ_JBHUMF010000031.1"/>
</dbReference>
<keyword evidence="1" id="KW-0378">Hydrolase</keyword>
<comment type="caution">
    <text evidence="3">The sequence shown here is derived from an EMBL/GenBank/DDBJ whole genome shotgun (WGS) entry which is preliminary data.</text>
</comment>
<protein>
    <submittedName>
        <fullName evidence="3">HAD hydrolase-like protein</fullName>
    </submittedName>
</protein>
<dbReference type="PANTHER" id="PTHR43434">
    <property type="entry name" value="PHOSPHOGLYCOLATE PHOSPHATASE"/>
    <property type="match status" value="1"/>
</dbReference>
<reference evidence="4" key="1">
    <citation type="journal article" date="2019" name="Int. J. Syst. Evol. Microbiol.">
        <title>The Global Catalogue of Microorganisms (GCM) 10K type strain sequencing project: providing services to taxonomists for standard genome sequencing and annotation.</title>
        <authorList>
            <consortium name="The Broad Institute Genomics Platform"/>
            <consortium name="The Broad Institute Genome Sequencing Center for Infectious Disease"/>
            <person name="Wu L."/>
            <person name="Ma J."/>
        </authorList>
    </citation>
    <scope>NUCLEOTIDE SEQUENCE [LARGE SCALE GENOMIC DNA]</scope>
    <source>
        <strain evidence="4">KCTC 3913</strain>
    </source>
</reference>
<evidence type="ECO:0000256" key="2">
    <source>
        <dbReference type="ARBA" id="ARBA00022842"/>
    </source>
</evidence>
<dbReference type="InterPro" id="IPR036412">
    <property type="entry name" value="HAD-like_sf"/>
</dbReference>
<sequence length="220" mass="25232">MAMAVIFDMDGTLFQTNKILEMALEETFTNLRDKGLWKEETPIENYREIMGVPLKTVWEILLPHHSDEIRFMANDFFQDKLIENIKAGNGELYPNVQQVLMFLKENNYALFIASNGQKDYLTAITEHYELNNWITETFSIEQIHSQNKADLVREILQKYNLEKGAVIGDRLSDIDAAKSNGLVAIGCDFDFAQAREMKEADVVIEDLNELKAIISDLNGF</sequence>
<dbReference type="SFLD" id="SFLDS00003">
    <property type="entry name" value="Haloacid_Dehalogenase"/>
    <property type="match status" value="1"/>
</dbReference>
<dbReference type="Pfam" id="PF13419">
    <property type="entry name" value="HAD_2"/>
    <property type="match status" value="1"/>
</dbReference>
<evidence type="ECO:0000313" key="4">
    <source>
        <dbReference type="Proteomes" id="UP001597506"/>
    </source>
</evidence>
<evidence type="ECO:0000256" key="1">
    <source>
        <dbReference type="ARBA" id="ARBA00022801"/>
    </source>
</evidence>
<gene>
    <name evidence="3" type="ORF">ACFSUL_14910</name>
</gene>
<keyword evidence="4" id="KW-1185">Reference proteome</keyword>
<dbReference type="InterPro" id="IPR023198">
    <property type="entry name" value="PGP-like_dom2"/>
</dbReference>
<dbReference type="Proteomes" id="UP001597506">
    <property type="component" value="Unassembled WGS sequence"/>
</dbReference>
<keyword evidence="2" id="KW-0460">Magnesium</keyword>